<feature type="transmembrane region" description="Helical" evidence="1">
    <location>
        <begin position="57"/>
        <end position="80"/>
    </location>
</feature>
<dbReference type="KEGG" id="mhd:Marky_1662"/>
<dbReference type="HOGENOM" id="CLU_2554254_0_0_0"/>
<name>F2NKE8_MARHT</name>
<dbReference type="STRING" id="869210.Marky_1662"/>
<protein>
    <submittedName>
        <fullName evidence="2">Uncharacterized protein</fullName>
    </submittedName>
</protein>
<dbReference type="EMBL" id="CP002630">
    <property type="protein sequence ID" value="AEB12397.1"/>
    <property type="molecule type" value="Genomic_DNA"/>
</dbReference>
<gene>
    <name evidence="2" type="ordered locus">Marky_1662</name>
</gene>
<keyword evidence="3" id="KW-1185">Reference proteome</keyword>
<evidence type="ECO:0000313" key="2">
    <source>
        <dbReference type="EMBL" id="AEB12397.1"/>
    </source>
</evidence>
<accession>F2NKE8</accession>
<proteinExistence type="predicted"/>
<evidence type="ECO:0000256" key="1">
    <source>
        <dbReference type="SAM" id="Phobius"/>
    </source>
</evidence>
<keyword evidence="1" id="KW-0812">Transmembrane</keyword>
<keyword evidence="1" id="KW-0472">Membrane</keyword>
<keyword evidence="1" id="KW-1133">Transmembrane helix</keyword>
<dbReference type="Proteomes" id="UP000007030">
    <property type="component" value="Chromosome"/>
</dbReference>
<evidence type="ECO:0000313" key="3">
    <source>
        <dbReference type="Proteomes" id="UP000007030"/>
    </source>
</evidence>
<dbReference type="AlphaFoldDB" id="F2NKE8"/>
<organism evidence="2 3">
    <name type="scientific">Marinithermus hydrothermalis (strain DSM 14884 / JCM 11576 / T1)</name>
    <dbReference type="NCBI Taxonomy" id="869210"/>
    <lineage>
        <taxon>Bacteria</taxon>
        <taxon>Thermotogati</taxon>
        <taxon>Deinococcota</taxon>
        <taxon>Deinococci</taxon>
        <taxon>Thermales</taxon>
        <taxon>Thermaceae</taxon>
        <taxon>Marinithermus</taxon>
    </lineage>
</organism>
<sequence>MSSILNVFSTDPLMHTRYGEGLEVLTVVALLGLRIARDLALGSDNPKIRHFAEVADIGASPLLLVFLGLVVSKLMAVLGLTG</sequence>
<reference evidence="2 3" key="1">
    <citation type="journal article" date="2012" name="Stand. Genomic Sci.">
        <title>Complete genome sequence of the aerobic, heterotroph Marinithermus hydrothermalis type strain (T1(T)) from a deep-sea hydrothermal vent chimney.</title>
        <authorList>
            <person name="Copeland A."/>
            <person name="Gu W."/>
            <person name="Yasawong M."/>
            <person name="Lapidus A."/>
            <person name="Lucas S."/>
            <person name="Deshpande S."/>
            <person name="Pagani I."/>
            <person name="Tapia R."/>
            <person name="Cheng J.F."/>
            <person name="Goodwin L.A."/>
            <person name="Pitluck S."/>
            <person name="Liolios K."/>
            <person name="Ivanova N."/>
            <person name="Mavromatis K."/>
            <person name="Mikhailova N."/>
            <person name="Pati A."/>
            <person name="Chen A."/>
            <person name="Palaniappan K."/>
            <person name="Land M."/>
            <person name="Pan C."/>
            <person name="Brambilla E.M."/>
            <person name="Rohde M."/>
            <person name="Tindall B.J."/>
            <person name="Sikorski J."/>
            <person name="Goker M."/>
            <person name="Detter J.C."/>
            <person name="Bristow J."/>
            <person name="Eisen J.A."/>
            <person name="Markowitz V."/>
            <person name="Hugenholtz P."/>
            <person name="Kyrpides N.C."/>
            <person name="Klenk H.P."/>
            <person name="Woyke T."/>
        </authorList>
    </citation>
    <scope>NUCLEOTIDE SEQUENCE [LARGE SCALE GENOMIC DNA]</scope>
    <source>
        <strain evidence="3">DSM 14884 / JCM 11576 / T1</strain>
    </source>
</reference>